<dbReference type="Gene3D" id="3.30.920.30">
    <property type="entry name" value="Hypothetical protein"/>
    <property type="match status" value="1"/>
</dbReference>
<gene>
    <name evidence="8" type="ORF">F0L74_30505</name>
</gene>
<dbReference type="GO" id="GO:0016787">
    <property type="term" value="F:hydrolase activity"/>
    <property type="evidence" value="ECO:0007669"/>
    <property type="project" value="UniProtKB-KW"/>
</dbReference>
<dbReference type="RefSeq" id="WP_149841664.1">
    <property type="nucleotide sequence ID" value="NZ_VUOC01000004.1"/>
</dbReference>
<evidence type="ECO:0000313" key="8">
    <source>
        <dbReference type="EMBL" id="KAA2240487.1"/>
    </source>
</evidence>
<accession>A0A5B2VQG1</accession>
<keyword evidence="7" id="KW-0346">Stress response</keyword>
<dbReference type="Proteomes" id="UP000324611">
    <property type="component" value="Unassembled WGS sequence"/>
</dbReference>
<dbReference type="Pfam" id="PF07927">
    <property type="entry name" value="HicA_toxin"/>
    <property type="match status" value="1"/>
</dbReference>
<keyword evidence="6" id="KW-0694">RNA-binding</keyword>
<dbReference type="InterPro" id="IPR012933">
    <property type="entry name" value="HicA_mRNA_interferase"/>
</dbReference>
<name>A0A5B2VQG1_9BACT</name>
<evidence type="ECO:0000256" key="2">
    <source>
        <dbReference type="ARBA" id="ARBA00022649"/>
    </source>
</evidence>
<keyword evidence="3" id="KW-0540">Nuclease</keyword>
<keyword evidence="4" id="KW-0255">Endonuclease</keyword>
<comment type="similarity">
    <text evidence="1">Belongs to the HicA mRNA interferase family.</text>
</comment>
<dbReference type="GO" id="GO:0003729">
    <property type="term" value="F:mRNA binding"/>
    <property type="evidence" value="ECO:0007669"/>
    <property type="project" value="InterPro"/>
</dbReference>
<evidence type="ECO:0000256" key="3">
    <source>
        <dbReference type="ARBA" id="ARBA00022722"/>
    </source>
</evidence>
<keyword evidence="5" id="KW-0378">Hydrolase</keyword>
<keyword evidence="9" id="KW-1185">Reference proteome</keyword>
<evidence type="ECO:0000256" key="1">
    <source>
        <dbReference type="ARBA" id="ARBA00006620"/>
    </source>
</evidence>
<dbReference type="AlphaFoldDB" id="A0A5B2VQG1"/>
<dbReference type="GO" id="GO:0004519">
    <property type="term" value="F:endonuclease activity"/>
    <property type="evidence" value="ECO:0007669"/>
    <property type="project" value="UniProtKB-KW"/>
</dbReference>
<evidence type="ECO:0000256" key="7">
    <source>
        <dbReference type="ARBA" id="ARBA00023016"/>
    </source>
</evidence>
<evidence type="ECO:0000313" key="9">
    <source>
        <dbReference type="Proteomes" id="UP000324611"/>
    </source>
</evidence>
<evidence type="ECO:0000256" key="5">
    <source>
        <dbReference type="ARBA" id="ARBA00022801"/>
    </source>
</evidence>
<organism evidence="8 9">
    <name type="scientific">Chitinophaga agrisoli</name>
    <dbReference type="NCBI Taxonomy" id="2607653"/>
    <lineage>
        <taxon>Bacteria</taxon>
        <taxon>Pseudomonadati</taxon>
        <taxon>Bacteroidota</taxon>
        <taxon>Chitinophagia</taxon>
        <taxon>Chitinophagales</taxon>
        <taxon>Chitinophagaceae</taxon>
        <taxon>Chitinophaga</taxon>
    </lineage>
</organism>
<keyword evidence="2" id="KW-1277">Toxin-antitoxin system</keyword>
<dbReference type="InterPro" id="IPR038570">
    <property type="entry name" value="HicA_sf"/>
</dbReference>
<dbReference type="SUPFAM" id="SSF54786">
    <property type="entry name" value="YcfA/nrd intein domain"/>
    <property type="match status" value="1"/>
</dbReference>
<comment type="caution">
    <text evidence="8">The sequence shown here is derived from an EMBL/GenBank/DDBJ whole genome shotgun (WGS) entry which is preliminary data.</text>
</comment>
<evidence type="ECO:0000256" key="6">
    <source>
        <dbReference type="ARBA" id="ARBA00022884"/>
    </source>
</evidence>
<evidence type="ECO:0000256" key="4">
    <source>
        <dbReference type="ARBA" id="ARBA00022759"/>
    </source>
</evidence>
<protein>
    <submittedName>
        <fullName evidence="8">Type II toxin-antitoxin system HicA family toxin</fullName>
    </submittedName>
</protein>
<proteinExistence type="inferred from homology"/>
<sequence>MKCSELLRYLQRQGWIVHRVGKGSHKILLHPDKKDIEIVFPDHGSHEIAKGLACKILKQAGLQ</sequence>
<reference evidence="8 9" key="2">
    <citation type="submission" date="2019-09" db="EMBL/GenBank/DDBJ databases">
        <authorList>
            <person name="Jin C."/>
        </authorList>
    </citation>
    <scope>NUCLEOTIDE SEQUENCE [LARGE SCALE GENOMIC DNA]</scope>
    <source>
        <strain evidence="8 9">BN140078</strain>
    </source>
</reference>
<reference evidence="8 9" key="1">
    <citation type="submission" date="2019-09" db="EMBL/GenBank/DDBJ databases">
        <title>Chitinophaga ginsengihumi sp. nov., isolated from soil of ginseng rhizosphere.</title>
        <authorList>
            <person name="Lee J."/>
        </authorList>
    </citation>
    <scope>NUCLEOTIDE SEQUENCE [LARGE SCALE GENOMIC DNA]</scope>
    <source>
        <strain evidence="8 9">BN140078</strain>
    </source>
</reference>
<dbReference type="EMBL" id="VUOC01000004">
    <property type="protein sequence ID" value="KAA2240487.1"/>
    <property type="molecule type" value="Genomic_DNA"/>
</dbReference>